<keyword evidence="5" id="KW-0143">Chaperone</keyword>
<organism evidence="9 10">
    <name type="scientific">Cucurbita moschata</name>
    <name type="common">Winter crookneck squash</name>
    <name type="synonym">Cucurbita pepo var. moschata</name>
    <dbReference type="NCBI Taxonomy" id="3662"/>
    <lineage>
        <taxon>Eukaryota</taxon>
        <taxon>Viridiplantae</taxon>
        <taxon>Streptophyta</taxon>
        <taxon>Embryophyta</taxon>
        <taxon>Tracheophyta</taxon>
        <taxon>Spermatophyta</taxon>
        <taxon>Magnoliopsida</taxon>
        <taxon>eudicotyledons</taxon>
        <taxon>Gunneridae</taxon>
        <taxon>Pentapetalae</taxon>
        <taxon>rosids</taxon>
        <taxon>fabids</taxon>
        <taxon>Cucurbitales</taxon>
        <taxon>Cucurbitaceae</taxon>
        <taxon>Cucurbiteae</taxon>
        <taxon>Cucurbita</taxon>
    </lineage>
</organism>
<evidence type="ECO:0000259" key="7">
    <source>
        <dbReference type="PROSITE" id="PS50076"/>
    </source>
</evidence>
<dbReference type="FunFam" id="2.10.230.10:FF:000002">
    <property type="entry name" value="Molecular chaperone DnaJ"/>
    <property type="match status" value="1"/>
</dbReference>
<dbReference type="Gene3D" id="2.60.260.20">
    <property type="entry name" value="Urease metallochaperone UreE, N-terminal domain"/>
    <property type="match status" value="2"/>
</dbReference>
<dbReference type="CDD" id="cd10719">
    <property type="entry name" value="DnaJ_zf"/>
    <property type="match status" value="1"/>
</dbReference>
<dbReference type="InterPro" id="IPR008971">
    <property type="entry name" value="HSP40/DnaJ_pept-bd"/>
</dbReference>
<dbReference type="Pfam" id="PF01556">
    <property type="entry name" value="DnaJ_C"/>
    <property type="match status" value="1"/>
</dbReference>
<dbReference type="GO" id="GO:0051082">
    <property type="term" value="F:unfolded protein binding"/>
    <property type="evidence" value="ECO:0007669"/>
    <property type="project" value="InterPro"/>
</dbReference>
<dbReference type="NCBIfam" id="NF008035">
    <property type="entry name" value="PRK10767.1"/>
    <property type="match status" value="1"/>
</dbReference>
<evidence type="ECO:0000313" key="9">
    <source>
        <dbReference type="Proteomes" id="UP000504609"/>
    </source>
</evidence>
<dbReference type="InterPro" id="IPR018253">
    <property type="entry name" value="DnaJ_domain_CS"/>
</dbReference>
<dbReference type="InterPro" id="IPR036410">
    <property type="entry name" value="HSP_DnaJ_Cys-rich_dom_sf"/>
</dbReference>
<accession>A0A6J1GQL2</accession>
<evidence type="ECO:0000256" key="1">
    <source>
        <dbReference type="ARBA" id="ARBA00022723"/>
    </source>
</evidence>
<dbReference type="InterPro" id="IPR002939">
    <property type="entry name" value="DnaJ_C"/>
</dbReference>
<dbReference type="PROSITE" id="PS00636">
    <property type="entry name" value="DNAJ_1"/>
    <property type="match status" value="1"/>
</dbReference>
<evidence type="ECO:0000256" key="4">
    <source>
        <dbReference type="ARBA" id="ARBA00022833"/>
    </source>
</evidence>
<evidence type="ECO:0000256" key="5">
    <source>
        <dbReference type="ARBA" id="ARBA00023186"/>
    </source>
</evidence>
<dbReference type="GO" id="GO:0042026">
    <property type="term" value="P:protein refolding"/>
    <property type="evidence" value="ECO:0007669"/>
    <property type="project" value="TreeGrafter"/>
</dbReference>
<dbReference type="GO" id="GO:0031072">
    <property type="term" value="F:heat shock protein binding"/>
    <property type="evidence" value="ECO:0007669"/>
    <property type="project" value="InterPro"/>
</dbReference>
<feature type="zinc finger region" description="CR-type" evidence="6">
    <location>
        <begin position="217"/>
        <end position="295"/>
    </location>
</feature>
<dbReference type="PROSITE" id="PS51188">
    <property type="entry name" value="ZF_CR"/>
    <property type="match status" value="1"/>
</dbReference>
<dbReference type="GeneID" id="111456600"/>
<keyword evidence="4 6" id="KW-0862">Zinc</keyword>
<evidence type="ECO:0000256" key="3">
    <source>
        <dbReference type="ARBA" id="ARBA00022771"/>
    </source>
</evidence>
<dbReference type="SMART" id="SM00271">
    <property type="entry name" value="DnaJ"/>
    <property type="match status" value="1"/>
</dbReference>
<dbReference type="InterPro" id="IPR012724">
    <property type="entry name" value="DnaJ"/>
</dbReference>
<dbReference type="CDD" id="cd06257">
    <property type="entry name" value="DnaJ"/>
    <property type="match status" value="1"/>
</dbReference>
<keyword evidence="1 6" id="KW-0479">Metal-binding</keyword>
<dbReference type="CDD" id="cd10747">
    <property type="entry name" value="DnaJ_C"/>
    <property type="match status" value="1"/>
</dbReference>
<dbReference type="InterPro" id="IPR001623">
    <property type="entry name" value="DnaJ_domain"/>
</dbReference>
<dbReference type="SUPFAM" id="SSF57938">
    <property type="entry name" value="DnaJ/Hsp40 cysteine-rich domain"/>
    <property type="match status" value="1"/>
</dbReference>
<keyword evidence="9" id="KW-1185">Reference proteome</keyword>
<dbReference type="GO" id="GO:0009408">
    <property type="term" value="P:response to heat"/>
    <property type="evidence" value="ECO:0007669"/>
    <property type="project" value="InterPro"/>
</dbReference>
<dbReference type="Gene3D" id="2.10.230.10">
    <property type="entry name" value="Heat shock protein DnaJ, cysteine-rich domain"/>
    <property type="match status" value="1"/>
</dbReference>
<sequence length="448" mass="48918">MVRSDGLRFIRLLARRSFTHHHLSRESSSSVNDAVSRGSCRRFHSGVCYTSVGFGNCASRNVNKKNWFQLGVLGANPGEAKLIHGTAQMSAKNYYDTLGVNKNATASEIKKAYYGLAKKLHPDTNKDDPDAEKKFQEVSKAYEVLKDEDKRQQYDAVGHEAFTQQDHHGGFPGGGEGFDPFSGVFRGFDFSNIFRQNFGGEDVKVALEISFMEAVLGCSKTVAFNAAVPCDTCGGSGVPPGTRPETCRRCKGSGMTYMQTGPFRMQATCSQCGGSGKIVSNFCKSCNGERVVRRLKNVKVDIMAGVDDNETMKVFRSGGADPDGNQPGDLYITIKVREDPIFKREGSDIHVDAVLSITQAILGGTVHVPTLTGDVVLKVRPGTQPGQKVVLKKKGIKTRNSYTFGDQYVHFNVSIPTSLTPRQRELIEEFSKEEHGEDEKRSAAGASG</sequence>
<dbReference type="Proteomes" id="UP000504609">
    <property type="component" value="Unplaced"/>
</dbReference>
<evidence type="ECO:0000256" key="2">
    <source>
        <dbReference type="ARBA" id="ARBA00022737"/>
    </source>
</evidence>
<dbReference type="InterPro" id="IPR001305">
    <property type="entry name" value="HSP_DnaJ_Cys-rich_dom"/>
</dbReference>
<dbReference type="Pfam" id="PF00226">
    <property type="entry name" value="DnaJ"/>
    <property type="match status" value="1"/>
</dbReference>
<dbReference type="GO" id="GO:0005737">
    <property type="term" value="C:cytoplasm"/>
    <property type="evidence" value="ECO:0007669"/>
    <property type="project" value="TreeGrafter"/>
</dbReference>
<proteinExistence type="inferred from homology"/>
<reference evidence="10" key="1">
    <citation type="submission" date="2025-08" db="UniProtKB">
        <authorList>
            <consortium name="RefSeq"/>
        </authorList>
    </citation>
    <scope>IDENTIFICATION</scope>
    <source>
        <tissue evidence="10">Young leaves</tissue>
    </source>
</reference>
<dbReference type="PANTHER" id="PTHR43096:SF52">
    <property type="entry name" value="DNAJ HOMOLOG 1, MITOCHONDRIAL-RELATED"/>
    <property type="match status" value="1"/>
</dbReference>
<dbReference type="HAMAP" id="MF_01152">
    <property type="entry name" value="DnaJ"/>
    <property type="match status" value="1"/>
</dbReference>
<name>A0A6J1GQL2_CUCMO</name>
<dbReference type="PANTHER" id="PTHR43096">
    <property type="entry name" value="DNAJ HOMOLOG 1, MITOCHONDRIAL-RELATED"/>
    <property type="match status" value="1"/>
</dbReference>
<dbReference type="InterPro" id="IPR036869">
    <property type="entry name" value="J_dom_sf"/>
</dbReference>
<evidence type="ECO:0000256" key="6">
    <source>
        <dbReference type="PROSITE-ProRule" id="PRU00546"/>
    </source>
</evidence>
<keyword evidence="3 6" id="KW-0863">Zinc-finger</keyword>
<dbReference type="GO" id="GO:0005524">
    <property type="term" value="F:ATP binding"/>
    <property type="evidence" value="ECO:0007669"/>
    <property type="project" value="InterPro"/>
</dbReference>
<feature type="domain" description="J" evidence="7">
    <location>
        <begin position="93"/>
        <end position="158"/>
    </location>
</feature>
<protein>
    <submittedName>
        <fullName evidence="10">Chaperone protein dnaJ GFA2, mitochondrial-like</fullName>
    </submittedName>
</protein>
<feature type="domain" description="CR-type" evidence="8">
    <location>
        <begin position="217"/>
        <end position="295"/>
    </location>
</feature>
<dbReference type="FunFam" id="2.60.260.20:FF:000005">
    <property type="entry name" value="Chaperone protein dnaJ 1, mitochondrial"/>
    <property type="match status" value="1"/>
</dbReference>
<dbReference type="Gene3D" id="1.10.287.110">
    <property type="entry name" value="DnaJ domain"/>
    <property type="match status" value="1"/>
</dbReference>
<dbReference type="SUPFAM" id="SSF46565">
    <property type="entry name" value="Chaperone J-domain"/>
    <property type="match status" value="1"/>
</dbReference>
<gene>
    <name evidence="10" type="primary">LOC111456600</name>
</gene>
<keyword evidence="2" id="KW-0677">Repeat</keyword>
<dbReference type="AlphaFoldDB" id="A0A6J1GQL2"/>
<dbReference type="Pfam" id="PF00684">
    <property type="entry name" value="DnaJ_CXXCXGXG"/>
    <property type="match status" value="1"/>
</dbReference>
<dbReference type="GO" id="GO:0008270">
    <property type="term" value="F:zinc ion binding"/>
    <property type="evidence" value="ECO:0007669"/>
    <property type="project" value="UniProtKB-KW"/>
</dbReference>
<evidence type="ECO:0000313" key="10">
    <source>
        <dbReference type="RefSeq" id="XP_022954316.1"/>
    </source>
</evidence>
<dbReference type="SUPFAM" id="SSF49493">
    <property type="entry name" value="HSP40/DnaJ peptide-binding domain"/>
    <property type="match status" value="2"/>
</dbReference>
<dbReference type="PROSITE" id="PS50076">
    <property type="entry name" value="DNAJ_2"/>
    <property type="match status" value="1"/>
</dbReference>
<evidence type="ECO:0000259" key="8">
    <source>
        <dbReference type="PROSITE" id="PS51188"/>
    </source>
</evidence>
<dbReference type="PRINTS" id="PR00625">
    <property type="entry name" value="JDOMAIN"/>
</dbReference>
<dbReference type="RefSeq" id="XP_022954316.1">
    <property type="nucleotide sequence ID" value="XM_023098548.1"/>
</dbReference>
<dbReference type="KEGG" id="cmos:111456600"/>